<comment type="subcellular location">
    <subcellularLocation>
        <location evidence="6">Cell membrane</location>
        <topology evidence="6">Multi-pass membrane protein</topology>
    </subcellularLocation>
    <subcellularLocation>
        <location evidence="1">Membrane</location>
        <topology evidence="1">Multi-pass membrane protein</topology>
    </subcellularLocation>
</comment>
<feature type="transmembrane region" description="Helical" evidence="6">
    <location>
        <begin position="264"/>
        <end position="291"/>
    </location>
</feature>
<feature type="transmembrane region" description="Helical" evidence="6">
    <location>
        <begin position="42"/>
        <end position="59"/>
    </location>
</feature>
<dbReference type="Pfam" id="PF01925">
    <property type="entry name" value="TauE"/>
    <property type="match status" value="2"/>
</dbReference>
<sequence length="355" mass="35874">MTLIFAALIGVGVGMVAGSLGIGGGMLAVPVLVYLLGQDPHAAVAESLVVVLASSAAALPSRFRRGQVRLGTGLIFGMCSLVGAGIGTWLNRAISGEVVMLAFAALLAVVSALMGRAGVQERRKEDASVAGASASRGAISTVDAPTGASRVDSTDAAGFESRGFTENSGSPVLGGVPVSGVAPRESGGKANLADSANPANLADSANPASEEYRFTWRRLPMFLVLGTLTGILVSFFGIGGGFAVVPLLVLVMRYPIRVAQGTSFIVMSVVSVASILTRVLEPVVMAALAGMAGGIVPTEPLRVDWLVALAFALCSGIGASIGSPLSNRARASTLTFAFVGLLVAIAVYTVIATLT</sequence>
<dbReference type="InterPro" id="IPR002781">
    <property type="entry name" value="TM_pro_TauE-like"/>
</dbReference>
<accession>A0A848RQF0</accession>
<dbReference type="GO" id="GO:0005886">
    <property type="term" value="C:plasma membrane"/>
    <property type="evidence" value="ECO:0007669"/>
    <property type="project" value="UniProtKB-SubCell"/>
</dbReference>
<keyword evidence="4 6" id="KW-1133">Transmembrane helix</keyword>
<evidence type="ECO:0000256" key="7">
    <source>
        <dbReference type="SAM" id="MobiDB-lite"/>
    </source>
</evidence>
<feature type="transmembrane region" description="Helical" evidence="6">
    <location>
        <begin position="71"/>
        <end position="90"/>
    </location>
</feature>
<evidence type="ECO:0000256" key="6">
    <source>
        <dbReference type="RuleBase" id="RU363041"/>
    </source>
</evidence>
<reference evidence="8 9" key="1">
    <citation type="submission" date="2020-04" db="EMBL/GenBank/DDBJ databases">
        <title>Antimicrobial susceptibility and clonality of vaginal-derived multi-drug resistant Mobiluncus isolates in China.</title>
        <authorList>
            <person name="Zhang X."/>
        </authorList>
    </citation>
    <scope>NUCLEOTIDE SEQUENCE [LARGE SCALE GENOMIC DNA]</scope>
    <source>
        <strain evidence="8 9">7</strain>
    </source>
</reference>
<dbReference type="AlphaFoldDB" id="A0A848RQF0"/>
<comment type="caution">
    <text evidence="8">The sequence shown here is derived from an EMBL/GenBank/DDBJ whole genome shotgun (WGS) entry which is preliminary data.</text>
</comment>
<dbReference type="Proteomes" id="UP000582487">
    <property type="component" value="Unassembled WGS sequence"/>
</dbReference>
<feature type="transmembrane region" description="Helical" evidence="6">
    <location>
        <begin position="96"/>
        <end position="114"/>
    </location>
</feature>
<evidence type="ECO:0000256" key="3">
    <source>
        <dbReference type="ARBA" id="ARBA00022692"/>
    </source>
</evidence>
<evidence type="ECO:0000313" key="8">
    <source>
        <dbReference type="EMBL" id="NMW93198.1"/>
    </source>
</evidence>
<dbReference type="EMBL" id="JABCUV010000005">
    <property type="protein sequence ID" value="NMW93198.1"/>
    <property type="molecule type" value="Genomic_DNA"/>
</dbReference>
<dbReference type="SUPFAM" id="SSF103473">
    <property type="entry name" value="MFS general substrate transporter"/>
    <property type="match status" value="1"/>
</dbReference>
<organism evidence="8 9">
    <name type="scientific">Mobiluncus mulieris</name>
    <dbReference type="NCBI Taxonomy" id="2052"/>
    <lineage>
        <taxon>Bacteria</taxon>
        <taxon>Bacillati</taxon>
        <taxon>Actinomycetota</taxon>
        <taxon>Actinomycetes</taxon>
        <taxon>Actinomycetales</taxon>
        <taxon>Actinomycetaceae</taxon>
        <taxon>Mobiluncus</taxon>
    </lineage>
</organism>
<dbReference type="InterPro" id="IPR036259">
    <property type="entry name" value="MFS_trans_sf"/>
</dbReference>
<feature type="region of interest" description="Disordered" evidence="7">
    <location>
        <begin position="185"/>
        <end position="204"/>
    </location>
</feature>
<dbReference type="InterPro" id="IPR051598">
    <property type="entry name" value="TSUP/Inactive_protease-like"/>
</dbReference>
<evidence type="ECO:0000256" key="2">
    <source>
        <dbReference type="ARBA" id="ARBA00009142"/>
    </source>
</evidence>
<keyword evidence="6" id="KW-1003">Cell membrane</keyword>
<keyword evidence="5 6" id="KW-0472">Membrane</keyword>
<dbReference type="PANTHER" id="PTHR43701:SF2">
    <property type="entry name" value="MEMBRANE TRANSPORTER PROTEIN YJNA-RELATED"/>
    <property type="match status" value="1"/>
</dbReference>
<evidence type="ECO:0000256" key="5">
    <source>
        <dbReference type="ARBA" id="ARBA00023136"/>
    </source>
</evidence>
<dbReference type="PANTHER" id="PTHR43701">
    <property type="entry name" value="MEMBRANE TRANSPORTER PROTEIN MJ0441-RELATED"/>
    <property type="match status" value="1"/>
</dbReference>
<evidence type="ECO:0000313" key="9">
    <source>
        <dbReference type="Proteomes" id="UP000582487"/>
    </source>
</evidence>
<proteinExistence type="inferred from homology"/>
<evidence type="ECO:0000256" key="4">
    <source>
        <dbReference type="ARBA" id="ARBA00022989"/>
    </source>
</evidence>
<name>A0A848RQF0_9ACTO</name>
<dbReference type="RefSeq" id="WP_004016048.1">
    <property type="nucleotide sequence ID" value="NZ_JABCUT010000005.1"/>
</dbReference>
<feature type="transmembrane region" description="Helical" evidence="6">
    <location>
        <begin position="334"/>
        <end position="354"/>
    </location>
</feature>
<feature type="transmembrane region" description="Helical" evidence="6">
    <location>
        <begin position="303"/>
        <end position="322"/>
    </location>
</feature>
<keyword evidence="3 6" id="KW-0812">Transmembrane</keyword>
<gene>
    <name evidence="8" type="ORF">HHJ74_05740</name>
</gene>
<protein>
    <recommendedName>
        <fullName evidence="6">Probable membrane transporter protein</fullName>
    </recommendedName>
</protein>
<feature type="transmembrane region" description="Helical" evidence="6">
    <location>
        <begin position="222"/>
        <end position="252"/>
    </location>
</feature>
<evidence type="ECO:0000256" key="1">
    <source>
        <dbReference type="ARBA" id="ARBA00004141"/>
    </source>
</evidence>
<comment type="similarity">
    <text evidence="2 6">Belongs to the 4-toluene sulfonate uptake permease (TSUP) (TC 2.A.102) family.</text>
</comment>